<dbReference type="GO" id="GO:0042273">
    <property type="term" value="P:ribosomal large subunit biogenesis"/>
    <property type="evidence" value="ECO:0007669"/>
    <property type="project" value="UniProtKB-UniRule"/>
</dbReference>
<keyword evidence="2 6" id="KW-0813">Transport</keyword>
<evidence type="ECO:0000256" key="4">
    <source>
        <dbReference type="ARBA" id="ARBA00022927"/>
    </source>
</evidence>
<evidence type="ECO:0000313" key="12">
    <source>
        <dbReference type="RefSeq" id="XP_026282523.1"/>
    </source>
</evidence>
<dbReference type="RefSeq" id="XP_026282523.1">
    <property type="nucleotide sequence ID" value="XM_026426738.2"/>
</dbReference>
<dbReference type="InterPro" id="IPR007949">
    <property type="entry name" value="SDA1_MD"/>
</dbReference>
<dbReference type="Proteomes" id="UP000504606">
    <property type="component" value="Unplaced"/>
</dbReference>
<evidence type="ECO:0000256" key="2">
    <source>
        <dbReference type="ARBA" id="ARBA00022448"/>
    </source>
</evidence>
<name>A0A6J1SP04_FRAOC</name>
<protein>
    <recommendedName>
        <fullName evidence="6">Protein SDA1</fullName>
    </recommendedName>
</protein>
<feature type="region of interest" description="Disordered" evidence="7">
    <location>
        <begin position="711"/>
        <end position="747"/>
    </location>
</feature>
<evidence type="ECO:0000259" key="9">
    <source>
        <dbReference type="Pfam" id="PF08158"/>
    </source>
</evidence>
<dbReference type="GeneID" id="113209305"/>
<evidence type="ECO:0000256" key="1">
    <source>
        <dbReference type="ARBA" id="ARBA00005783"/>
    </source>
</evidence>
<feature type="compositionally biased region" description="Basic and acidic residues" evidence="7">
    <location>
        <begin position="711"/>
        <end position="725"/>
    </location>
</feature>
<sequence>MVRHNNQLPDNIPQLQNLIKRDPQSYKDEFTQQYRHYSALMQIFKLHPENYEKSLDELVIFLAQIAQCYPVELKEFPQELMTILQTHHTILDAAMRMTFCRALILLRNKNLLEPTDLLSLFFQLLRCQDKQLRQFLENHIITDIKNVNSKHKNARLNTTLQNFMYSMLNDSNSKASKMSVDIMIQLYKKNIWNDAKTVNVISLACFSKFLKVKVAALNFFTSTDSEEGKKDDDSDSEDEVTAKDVIMANKFNKKTRKREKQLSQVKKLVKKKKKKNSVPVYNFSALHLIHDPQGLADKLFKQLETTNERFEVKMLTLDLISRLIGLHQLFLLNFYPYIQRFMQPHQKEVTKILLFLAQASHELVPPDALEPVIKTLVNNFVTERNSADAIAIGLNAVREICGRCPLVMSEDLLHDLAEYKKYKERSVMMAAHSLIHLYRQHQPELLHKKNRGKPTEATEEQKSRKYGEVDAKSYIPGAEVLLRPASKKESSQDDDGDSDGSWVDVGDDGGSDIDISDSSDDSEGGEWVEGSEEGSEAEVDEGENDSEEEDEAEEEDCEDESAEDSCDDNNEEEEEDEDEEEEEEDCDDDKEVSIPNIKGKKSKKRTTSESSEKSNISKSTQSSKISNKAKMRLTAEEKRVKAEEIVLDRILTDEDFKRIEAAQLRKQMQGVSRGTKRSAEEDALRERGELVSLNDIENIYKKRKHDKLTRMESIKKGHEGREKFGYKGGRVDPFASTTHREKRKKKNFMMLKHKVRGKTKRSFKDKQAALRNHLLKQKKMK</sequence>
<dbReference type="InterPro" id="IPR016024">
    <property type="entry name" value="ARM-type_fold"/>
</dbReference>
<feature type="domain" description="SDA1 N-terminal" evidence="9">
    <location>
        <begin position="61"/>
        <end position="423"/>
    </location>
</feature>
<keyword evidence="4 6" id="KW-0653">Protein transport</keyword>
<evidence type="ECO:0000256" key="7">
    <source>
        <dbReference type="SAM" id="MobiDB-lite"/>
    </source>
</evidence>
<comment type="subcellular location">
    <subcellularLocation>
        <location evidence="6">Nucleus</location>
        <location evidence="6">Nucleolus</location>
    </subcellularLocation>
</comment>
<dbReference type="GO" id="GO:0000055">
    <property type="term" value="P:ribosomal large subunit export from nucleus"/>
    <property type="evidence" value="ECO:0007669"/>
    <property type="project" value="UniProtKB-UniRule"/>
</dbReference>
<dbReference type="PANTHER" id="PTHR12730:SF0">
    <property type="entry name" value="PROTEIN SDA1 HOMOLOG"/>
    <property type="match status" value="1"/>
</dbReference>
<dbReference type="InterPro" id="IPR027312">
    <property type="entry name" value="Sda1"/>
</dbReference>
<dbReference type="GO" id="GO:0005730">
    <property type="term" value="C:nucleolus"/>
    <property type="evidence" value="ECO:0007669"/>
    <property type="project" value="UniProtKB-SubCell"/>
</dbReference>
<dbReference type="InterPro" id="IPR048292">
    <property type="entry name" value="SDA1_C"/>
</dbReference>
<reference evidence="12" key="1">
    <citation type="submission" date="2025-08" db="UniProtKB">
        <authorList>
            <consortium name="RefSeq"/>
        </authorList>
    </citation>
    <scope>IDENTIFICATION</scope>
    <source>
        <tissue evidence="12">Whole organism</tissue>
    </source>
</reference>
<proteinExistence type="inferred from homology"/>
<keyword evidence="11" id="KW-1185">Reference proteome</keyword>
<dbReference type="AlphaFoldDB" id="A0A6J1SP04"/>
<comment type="function">
    <text evidence="6">Required for 60S pre-ribosomal subunits export to the cytoplasm.</text>
</comment>
<evidence type="ECO:0000259" key="8">
    <source>
        <dbReference type="Pfam" id="PF05285"/>
    </source>
</evidence>
<keyword evidence="5 6" id="KW-0539">Nucleus</keyword>
<dbReference type="SUPFAM" id="SSF48371">
    <property type="entry name" value="ARM repeat"/>
    <property type="match status" value="1"/>
</dbReference>
<dbReference type="OrthoDB" id="2196187at2759"/>
<feature type="region of interest" description="Disordered" evidence="7">
    <location>
        <begin position="445"/>
        <end position="636"/>
    </location>
</feature>
<evidence type="ECO:0000259" key="10">
    <source>
        <dbReference type="Pfam" id="PF21638"/>
    </source>
</evidence>
<feature type="region of interest" description="Disordered" evidence="7">
    <location>
        <begin position="664"/>
        <end position="684"/>
    </location>
</feature>
<feature type="domain" description="SDA1 middle" evidence="8">
    <location>
        <begin position="502"/>
        <end position="717"/>
    </location>
</feature>
<organism evidence="11 12">
    <name type="scientific">Frankliniella occidentalis</name>
    <name type="common">Western flower thrips</name>
    <name type="synonym">Euthrips occidentalis</name>
    <dbReference type="NCBI Taxonomy" id="133901"/>
    <lineage>
        <taxon>Eukaryota</taxon>
        <taxon>Metazoa</taxon>
        <taxon>Ecdysozoa</taxon>
        <taxon>Arthropoda</taxon>
        <taxon>Hexapoda</taxon>
        <taxon>Insecta</taxon>
        <taxon>Pterygota</taxon>
        <taxon>Neoptera</taxon>
        <taxon>Paraneoptera</taxon>
        <taxon>Thysanoptera</taxon>
        <taxon>Terebrantia</taxon>
        <taxon>Thripoidea</taxon>
        <taxon>Thripidae</taxon>
        <taxon>Frankliniella</taxon>
    </lineage>
</organism>
<dbReference type="Pfam" id="PF05285">
    <property type="entry name" value="SDA1_dom"/>
    <property type="match status" value="1"/>
</dbReference>
<keyword evidence="3 6" id="KW-0690">Ribosome biogenesis</keyword>
<comment type="similarity">
    <text evidence="1 6">Belongs to the SDA1 family.</text>
</comment>
<feature type="domain" description="SDA1 C-terminal" evidence="10">
    <location>
        <begin position="736"/>
        <end position="780"/>
    </location>
</feature>
<feature type="compositionally biased region" description="Low complexity" evidence="7">
    <location>
        <begin position="613"/>
        <end position="628"/>
    </location>
</feature>
<feature type="compositionally biased region" description="Acidic residues" evidence="7">
    <location>
        <begin position="505"/>
        <end position="590"/>
    </location>
</feature>
<evidence type="ECO:0000256" key="6">
    <source>
        <dbReference type="RuleBase" id="RU365057"/>
    </source>
</evidence>
<dbReference type="InterPro" id="IPR012977">
    <property type="entry name" value="SDA1_N"/>
</dbReference>
<dbReference type="Pfam" id="PF08158">
    <property type="entry name" value="SDA1_HEAT"/>
    <property type="match status" value="1"/>
</dbReference>
<dbReference type="PANTHER" id="PTHR12730">
    <property type="entry name" value="HSDA/SDA1-RELATED"/>
    <property type="match status" value="1"/>
</dbReference>
<evidence type="ECO:0000256" key="3">
    <source>
        <dbReference type="ARBA" id="ARBA00022517"/>
    </source>
</evidence>
<evidence type="ECO:0000256" key="5">
    <source>
        <dbReference type="ARBA" id="ARBA00023242"/>
    </source>
</evidence>
<gene>
    <name evidence="12" type="primary">LOC113209305</name>
</gene>
<dbReference type="GO" id="GO:0015031">
    <property type="term" value="P:protein transport"/>
    <property type="evidence" value="ECO:0007669"/>
    <property type="project" value="UniProtKB-KW"/>
</dbReference>
<accession>A0A6J1SP04</accession>
<feature type="compositionally biased region" description="Basic and acidic residues" evidence="7">
    <location>
        <begin position="445"/>
        <end position="471"/>
    </location>
</feature>
<dbReference type="Pfam" id="PF21638">
    <property type="entry name" value="SDA1_C"/>
    <property type="match status" value="1"/>
</dbReference>
<evidence type="ECO:0000313" key="11">
    <source>
        <dbReference type="Proteomes" id="UP000504606"/>
    </source>
</evidence>
<dbReference type="CTD" id="35925"/>
<dbReference type="KEGG" id="foc:113209305"/>